<dbReference type="AlphaFoldDB" id="A0A7H0HEL9"/>
<sequence length="171" mass="18021">MHDFSATLRTRWKALAPREQNLVLAAGAVVGLALLWWVALAPALQTLRGAPARHAALDAQLQHMQALQAEALQLQSAPATRPADARRSLQTSLAQQLGNTAQIQFAGDRATVTLKGASADALAPWLAQARSNAHAAPTEARLARSPAPAVNGVPRWDGSLVLVLPPSDASR</sequence>
<organism evidence="2 3">
    <name type="scientific">Paenacidovorax monticola</name>
    <dbReference type="NCBI Taxonomy" id="1926868"/>
    <lineage>
        <taxon>Bacteria</taxon>
        <taxon>Pseudomonadati</taxon>
        <taxon>Pseudomonadota</taxon>
        <taxon>Betaproteobacteria</taxon>
        <taxon>Burkholderiales</taxon>
        <taxon>Comamonadaceae</taxon>
        <taxon>Paenacidovorax</taxon>
    </lineage>
</organism>
<evidence type="ECO:0000256" key="1">
    <source>
        <dbReference type="SAM" id="Phobius"/>
    </source>
</evidence>
<dbReference type="Pfam" id="PF04612">
    <property type="entry name" value="T2SSM"/>
    <property type="match status" value="1"/>
</dbReference>
<keyword evidence="1" id="KW-0812">Transmembrane</keyword>
<evidence type="ECO:0000313" key="3">
    <source>
        <dbReference type="Proteomes" id="UP000516057"/>
    </source>
</evidence>
<dbReference type="GO" id="GO:0015628">
    <property type="term" value="P:protein secretion by the type II secretion system"/>
    <property type="evidence" value="ECO:0007669"/>
    <property type="project" value="InterPro"/>
</dbReference>
<evidence type="ECO:0000313" key="2">
    <source>
        <dbReference type="EMBL" id="QNP58985.1"/>
    </source>
</evidence>
<dbReference type="Proteomes" id="UP000516057">
    <property type="component" value="Chromosome"/>
</dbReference>
<protein>
    <submittedName>
        <fullName evidence="2">Type II secretion system protein M</fullName>
    </submittedName>
</protein>
<dbReference type="RefSeq" id="WP_187735970.1">
    <property type="nucleotide sequence ID" value="NZ_CP060790.1"/>
</dbReference>
<proteinExistence type="predicted"/>
<gene>
    <name evidence="2" type="ORF">H9L24_19135</name>
</gene>
<accession>A0A7H0HEL9</accession>
<dbReference type="EMBL" id="CP060790">
    <property type="protein sequence ID" value="QNP58985.1"/>
    <property type="molecule type" value="Genomic_DNA"/>
</dbReference>
<name>A0A7H0HEL9_9BURK</name>
<keyword evidence="3" id="KW-1185">Reference proteome</keyword>
<dbReference type="InterPro" id="IPR007690">
    <property type="entry name" value="T2SS_GspM"/>
</dbReference>
<dbReference type="GO" id="GO:0015627">
    <property type="term" value="C:type II protein secretion system complex"/>
    <property type="evidence" value="ECO:0007669"/>
    <property type="project" value="InterPro"/>
</dbReference>
<keyword evidence="1" id="KW-0472">Membrane</keyword>
<feature type="transmembrane region" description="Helical" evidence="1">
    <location>
        <begin position="21"/>
        <end position="39"/>
    </location>
</feature>
<reference evidence="2 3" key="1">
    <citation type="submission" date="2020-08" db="EMBL/GenBank/DDBJ databases">
        <title>Genome sequence of Acidovorax monticola KACC 19171T.</title>
        <authorList>
            <person name="Hyun D.-W."/>
            <person name="Bae J.-W."/>
        </authorList>
    </citation>
    <scope>NUCLEOTIDE SEQUENCE [LARGE SCALE GENOMIC DNA]</scope>
    <source>
        <strain evidence="2 3">KACC 19171</strain>
    </source>
</reference>
<dbReference type="KEGG" id="amon:H9L24_19135"/>
<keyword evidence="1" id="KW-1133">Transmembrane helix</keyword>